<feature type="transmembrane region" description="Helical" evidence="1">
    <location>
        <begin position="129"/>
        <end position="155"/>
    </location>
</feature>
<dbReference type="InterPro" id="IPR053150">
    <property type="entry name" value="Teicoplanin_resist-assoc"/>
</dbReference>
<proteinExistence type="predicted"/>
<keyword evidence="1" id="KW-0812">Transmembrane</keyword>
<sequence length="165" mass="19458">MFISINSKTFIKRMRFLIWVLFILYCAFMLKVLLFDSFRLEGHQYYDNLIPFKTIWMYIEYSHLFHFKIWAANLIGNIVLFMPIGFVVPLLSRKMKGFRKIFLLSFLSTAAIEITQHVFNIGGFDVDDILLNTIGGIMGYLTLILLFAILSFFTAQQRFITYFKS</sequence>
<evidence type="ECO:0000256" key="1">
    <source>
        <dbReference type="SAM" id="Phobius"/>
    </source>
</evidence>
<keyword evidence="1" id="KW-0472">Membrane</keyword>
<dbReference type="Pfam" id="PF04892">
    <property type="entry name" value="VanZ"/>
    <property type="match status" value="1"/>
</dbReference>
<evidence type="ECO:0000313" key="3">
    <source>
        <dbReference type="EMBL" id="MED1201751.1"/>
    </source>
</evidence>
<keyword evidence="4" id="KW-1185">Reference proteome</keyword>
<feature type="transmembrane region" description="Helical" evidence="1">
    <location>
        <begin position="16"/>
        <end position="35"/>
    </location>
</feature>
<dbReference type="PANTHER" id="PTHR36834">
    <property type="entry name" value="MEMBRANE PROTEIN-RELATED"/>
    <property type="match status" value="1"/>
</dbReference>
<feature type="transmembrane region" description="Helical" evidence="1">
    <location>
        <begin position="103"/>
        <end position="123"/>
    </location>
</feature>
<reference evidence="3 4" key="1">
    <citation type="submission" date="2023-03" db="EMBL/GenBank/DDBJ databases">
        <title>Bacillus Genome Sequencing.</title>
        <authorList>
            <person name="Dunlap C."/>
        </authorList>
    </citation>
    <scope>NUCLEOTIDE SEQUENCE [LARGE SCALE GENOMIC DNA]</scope>
    <source>
        <strain evidence="3 4">B-23453</strain>
    </source>
</reference>
<accession>A0ABU6MAU7</accession>
<feature type="transmembrane region" description="Helical" evidence="1">
    <location>
        <begin position="69"/>
        <end position="91"/>
    </location>
</feature>
<dbReference type="RefSeq" id="WP_066263661.1">
    <property type="nucleotide sequence ID" value="NZ_JARMAB010000002.1"/>
</dbReference>
<organism evidence="3 4">
    <name type="scientific">Heyndrickxia acidicola</name>
    <dbReference type="NCBI Taxonomy" id="209389"/>
    <lineage>
        <taxon>Bacteria</taxon>
        <taxon>Bacillati</taxon>
        <taxon>Bacillota</taxon>
        <taxon>Bacilli</taxon>
        <taxon>Bacillales</taxon>
        <taxon>Bacillaceae</taxon>
        <taxon>Heyndrickxia</taxon>
    </lineage>
</organism>
<evidence type="ECO:0000259" key="2">
    <source>
        <dbReference type="Pfam" id="PF04892"/>
    </source>
</evidence>
<dbReference type="EMBL" id="JARMAB010000002">
    <property type="protein sequence ID" value="MED1201751.1"/>
    <property type="molecule type" value="Genomic_DNA"/>
</dbReference>
<protein>
    <submittedName>
        <fullName evidence="3">VanZ family protein</fullName>
    </submittedName>
</protein>
<comment type="caution">
    <text evidence="3">The sequence shown here is derived from an EMBL/GenBank/DDBJ whole genome shotgun (WGS) entry which is preliminary data.</text>
</comment>
<dbReference type="InterPro" id="IPR006976">
    <property type="entry name" value="VanZ-like"/>
</dbReference>
<keyword evidence="1" id="KW-1133">Transmembrane helix</keyword>
<gene>
    <name evidence="3" type="ORF">P4T90_01450</name>
</gene>
<name>A0ABU6MAU7_9BACI</name>
<dbReference type="PANTHER" id="PTHR36834:SF1">
    <property type="entry name" value="INTEGRAL MEMBRANE PROTEIN"/>
    <property type="match status" value="1"/>
</dbReference>
<feature type="domain" description="VanZ-like" evidence="2">
    <location>
        <begin position="22"/>
        <end position="146"/>
    </location>
</feature>
<evidence type="ECO:0000313" key="4">
    <source>
        <dbReference type="Proteomes" id="UP001341444"/>
    </source>
</evidence>
<dbReference type="Proteomes" id="UP001341444">
    <property type="component" value="Unassembled WGS sequence"/>
</dbReference>